<accession>A0AAD9U6Y9</accession>
<feature type="transmembrane region" description="Helical" evidence="1">
    <location>
        <begin position="55"/>
        <end position="73"/>
    </location>
</feature>
<keyword evidence="1" id="KW-1133">Transmembrane helix</keyword>
<dbReference type="AlphaFoldDB" id="A0AAD9U6Y9"/>
<dbReference type="Proteomes" id="UP001280121">
    <property type="component" value="Unassembled WGS sequence"/>
</dbReference>
<name>A0AAD9U6Y9_9ROSI</name>
<sequence length="75" mass="8847">MEDECQQRHSHVIRDMQEGNEVRNYVHFEDDRRAISNGFERKFNNIEASINTLKLLSIINIVFSGITMFAMIMKN</sequence>
<organism evidence="2 3">
    <name type="scientific">Dipteronia dyeriana</name>
    <dbReference type="NCBI Taxonomy" id="168575"/>
    <lineage>
        <taxon>Eukaryota</taxon>
        <taxon>Viridiplantae</taxon>
        <taxon>Streptophyta</taxon>
        <taxon>Embryophyta</taxon>
        <taxon>Tracheophyta</taxon>
        <taxon>Spermatophyta</taxon>
        <taxon>Magnoliopsida</taxon>
        <taxon>eudicotyledons</taxon>
        <taxon>Gunneridae</taxon>
        <taxon>Pentapetalae</taxon>
        <taxon>rosids</taxon>
        <taxon>malvids</taxon>
        <taxon>Sapindales</taxon>
        <taxon>Sapindaceae</taxon>
        <taxon>Hippocastanoideae</taxon>
        <taxon>Acereae</taxon>
        <taxon>Dipteronia</taxon>
    </lineage>
</organism>
<evidence type="ECO:0000313" key="3">
    <source>
        <dbReference type="Proteomes" id="UP001280121"/>
    </source>
</evidence>
<proteinExistence type="predicted"/>
<keyword evidence="3" id="KW-1185">Reference proteome</keyword>
<keyword evidence="1" id="KW-0812">Transmembrane</keyword>
<dbReference type="EMBL" id="JANJYI010000005">
    <property type="protein sequence ID" value="KAK2649055.1"/>
    <property type="molecule type" value="Genomic_DNA"/>
</dbReference>
<evidence type="ECO:0000313" key="2">
    <source>
        <dbReference type="EMBL" id="KAK2649055.1"/>
    </source>
</evidence>
<comment type="caution">
    <text evidence="2">The sequence shown here is derived from an EMBL/GenBank/DDBJ whole genome shotgun (WGS) entry which is preliminary data.</text>
</comment>
<protein>
    <submittedName>
        <fullName evidence="2">Uncharacterized protein</fullName>
    </submittedName>
</protein>
<gene>
    <name evidence="2" type="ORF">Ddye_016544</name>
</gene>
<evidence type="ECO:0000256" key="1">
    <source>
        <dbReference type="SAM" id="Phobius"/>
    </source>
</evidence>
<keyword evidence="1" id="KW-0472">Membrane</keyword>
<reference evidence="2" key="1">
    <citation type="journal article" date="2023" name="Plant J.">
        <title>Genome sequences and population genomics provide insights into the demographic history, inbreeding, and mutation load of two 'living fossil' tree species of Dipteronia.</title>
        <authorList>
            <person name="Feng Y."/>
            <person name="Comes H.P."/>
            <person name="Chen J."/>
            <person name="Zhu S."/>
            <person name="Lu R."/>
            <person name="Zhang X."/>
            <person name="Li P."/>
            <person name="Qiu J."/>
            <person name="Olsen K.M."/>
            <person name="Qiu Y."/>
        </authorList>
    </citation>
    <scope>NUCLEOTIDE SEQUENCE</scope>
    <source>
        <strain evidence="2">KIB01</strain>
    </source>
</reference>